<dbReference type="PANTHER" id="PTHR43694:SF1">
    <property type="entry name" value="RIBONUCLEASE J"/>
    <property type="match status" value="1"/>
</dbReference>
<keyword evidence="2" id="KW-0540">Nuclease</keyword>
<feature type="domain" description="Metallo-beta-lactamase" evidence="8">
    <location>
        <begin position="27"/>
        <end position="229"/>
    </location>
</feature>
<dbReference type="Pfam" id="PF17770">
    <property type="entry name" value="RNase_J_C"/>
    <property type="match status" value="1"/>
</dbReference>
<comment type="caution">
    <text evidence="9">The sequence shown here is derived from an EMBL/GenBank/DDBJ whole genome shotgun (WGS) entry which is preliminary data.</text>
</comment>
<dbReference type="Pfam" id="PF07521">
    <property type="entry name" value="RMMBL"/>
    <property type="match status" value="1"/>
</dbReference>
<evidence type="ECO:0000256" key="6">
    <source>
        <dbReference type="ARBA" id="ARBA00022839"/>
    </source>
</evidence>
<evidence type="ECO:0000313" key="10">
    <source>
        <dbReference type="Proteomes" id="UP000761264"/>
    </source>
</evidence>
<dbReference type="Proteomes" id="UP000761264">
    <property type="component" value="Unassembled WGS sequence"/>
</dbReference>
<proteinExistence type="predicted"/>
<evidence type="ECO:0000256" key="4">
    <source>
        <dbReference type="ARBA" id="ARBA00022801"/>
    </source>
</evidence>
<dbReference type="Pfam" id="PF00753">
    <property type="entry name" value="Lactamase_B"/>
    <property type="match status" value="1"/>
</dbReference>
<dbReference type="Pfam" id="PF22505">
    <property type="entry name" value="RNase_J_b_CASP"/>
    <property type="match status" value="1"/>
</dbReference>
<dbReference type="InterPro" id="IPR036866">
    <property type="entry name" value="RibonucZ/Hydroxyglut_hydro"/>
</dbReference>
<dbReference type="GO" id="GO:0003723">
    <property type="term" value="F:RNA binding"/>
    <property type="evidence" value="ECO:0007669"/>
    <property type="project" value="UniProtKB-KW"/>
</dbReference>
<dbReference type="EMBL" id="JAAQPH010000001">
    <property type="protein sequence ID" value="NIA67284.1"/>
    <property type="molecule type" value="Genomic_DNA"/>
</dbReference>
<dbReference type="InterPro" id="IPR055132">
    <property type="entry name" value="RNase_J_b_CASP"/>
</dbReference>
<evidence type="ECO:0000259" key="8">
    <source>
        <dbReference type="SMART" id="SM00849"/>
    </source>
</evidence>
<dbReference type="Gene3D" id="3.10.20.580">
    <property type="match status" value="1"/>
</dbReference>
<evidence type="ECO:0000256" key="3">
    <source>
        <dbReference type="ARBA" id="ARBA00022723"/>
    </source>
</evidence>
<dbReference type="CDD" id="cd07714">
    <property type="entry name" value="RNaseJ_MBL-fold"/>
    <property type="match status" value="1"/>
</dbReference>
<dbReference type="Gene3D" id="3.40.50.10710">
    <property type="entry name" value="Metallo-hydrolase/oxidoreductase"/>
    <property type="match status" value="1"/>
</dbReference>
<dbReference type="InterPro" id="IPR011108">
    <property type="entry name" value="RMMBL"/>
</dbReference>
<accession>A0A967C2R5</accession>
<dbReference type="InterPro" id="IPR041636">
    <property type="entry name" value="RNase_J_C"/>
</dbReference>
<evidence type="ECO:0000313" key="9">
    <source>
        <dbReference type="EMBL" id="NIA67284.1"/>
    </source>
</evidence>
<dbReference type="AlphaFoldDB" id="A0A967C2R5"/>
<dbReference type="PANTHER" id="PTHR43694">
    <property type="entry name" value="RIBONUCLEASE J"/>
    <property type="match status" value="1"/>
</dbReference>
<dbReference type="Gene3D" id="3.60.15.10">
    <property type="entry name" value="Ribonuclease Z/Hydroxyacylglutathione hydrolase-like"/>
    <property type="match status" value="1"/>
</dbReference>
<dbReference type="RefSeq" id="WP_167220657.1">
    <property type="nucleotide sequence ID" value="NZ_JAAQPH010000001.1"/>
</dbReference>
<keyword evidence="5" id="KW-0862">Zinc</keyword>
<dbReference type="SUPFAM" id="SSF56281">
    <property type="entry name" value="Metallo-hydrolase/oxidoreductase"/>
    <property type="match status" value="1"/>
</dbReference>
<keyword evidence="1" id="KW-0963">Cytoplasm</keyword>
<name>A0A967C2R5_9PROT</name>
<keyword evidence="6" id="KW-0269">Exonuclease</keyword>
<evidence type="ECO:0000256" key="1">
    <source>
        <dbReference type="ARBA" id="ARBA00022490"/>
    </source>
</evidence>
<dbReference type="SMART" id="SM00849">
    <property type="entry name" value="Lactamase_B"/>
    <property type="match status" value="1"/>
</dbReference>
<keyword evidence="4" id="KW-0378">Hydrolase</keyword>
<sequence>MVRSYTGSDLGADALYFLPLGGTGEIGMNLNLYGHKGAWLMVDLGITFADERLPGVDVLMPDPAFIEERREDLAGLVLTHAHEDHIGAVPYIWPKLRCPVYATGFTAALLRRKLAEFGLLDEVPLTEVPLSGKFSVGPFDIELITLTHSIPEPNAVVIRTDAGSVLHTGDWKLDPDPLVGDDFDEARLKALADEDVLAMIGDSTNAMVAGEAGSEGAVRDRLRDVIGGLKQRVAVACFASNVARLETIIKVAEESGRRVCLLGRSMHRIVECARESGYLKGHQPFLSEDEIDYLPRNEVLLLCTGSQGEPRAALWRIARGDHPAVALDKGDAVVFSSRVIPGNETKIFELQNALVESGVEIIDDRNHDIHVSGHPGRDELIQMYQWVRPRIAVPVHGERRHLAAHAQIAKECQIPQQIVGQNGAMIQLAPGEARIIDQVPSGRLAYEGRRLLPVNSSVIKGRQKMVFNGAAAVTLVLDERGQLDGDPEISTAGLFEPGEEDEILTEVEAAISHAVQRLGKRERRDDSAVREAAQQALRRTVNRLLGKKPVTMVHVIRFE</sequence>
<dbReference type="InterPro" id="IPR004613">
    <property type="entry name" value="RNase_J"/>
</dbReference>
<evidence type="ECO:0000256" key="7">
    <source>
        <dbReference type="ARBA" id="ARBA00022884"/>
    </source>
</evidence>
<evidence type="ECO:0000256" key="5">
    <source>
        <dbReference type="ARBA" id="ARBA00022833"/>
    </source>
</evidence>
<dbReference type="GO" id="GO:0004527">
    <property type="term" value="F:exonuclease activity"/>
    <property type="evidence" value="ECO:0007669"/>
    <property type="project" value="UniProtKB-KW"/>
</dbReference>
<keyword evidence="3" id="KW-0479">Metal-binding</keyword>
<keyword evidence="7" id="KW-0694">RNA-binding</keyword>
<dbReference type="NCBIfam" id="TIGR00649">
    <property type="entry name" value="MG423"/>
    <property type="match status" value="1"/>
</dbReference>
<reference evidence="9" key="1">
    <citation type="submission" date="2020-03" db="EMBL/GenBank/DDBJ databases">
        <title>Genome of Pelagibius litoralis DSM 21314T.</title>
        <authorList>
            <person name="Wang G."/>
        </authorList>
    </citation>
    <scope>NUCLEOTIDE SEQUENCE</scope>
    <source>
        <strain evidence="9">DSM 21314</strain>
    </source>
</reference>
<evidence type="ECO:0000256" key="2">
    <source>
        <dbReference type="ARBA" id="ARBA00022722"/>
    </source>
</evidence>
<organism evidence="9 10">
    <name type="scientific">Pelagibius litoralis</name>
    <dbReference type="NCBI Taxonomy" id="374515"/>
    <lineage>
        <taxon>Bacteria</taxon>
        <taxon>Pseudomonadati</taxon>
        <taxon>Pseudomonadota</taxon>
        <taxon>Alphaproteobacteria</taxon>
        <taxon>Rhodospirillales</taxon>
        <taxon>Rhodovibrionaceae</taxon>
        <taxon>Pelagibius</taxon>
    </lineage>
</organism>
<protein>
    <submittedName>
        <fullName evidence="9">Ribonuclease J</fullName>
    </submittedName>
</protein>
<keyword evidence="10" id="KW-1185">Reference proteome</keyword>
<dbReference type="GO" id="GO:0046872">
    <property type="term" value="F:metal ion binding"/>
    <property type="evidence" value="ECO:0007669"/>
    <property type="project" value="UniProtKB-KW"/>
</dbReference>
<dbReference type="InterPro" id="IPR042173">
    <property type="entry name" value="RNase_J_2"/>
</dbReference>
<gene>
    <name evidence="9" type="ORF">HBA54_01625</name>
</gene>
<dbReference type="InterPro" id="IPR001279">
    <property type="entry name" value="Metallo-B-lactamas"/>
</dbReference>